<evidence type="ECO:0000313" key="3">
    <source>
        <dbReference type="EMBL" id="EME35905.1"/>
    </source>
</evidence>
<reference evidence="3 4" key="1">
    <citation type="journal article" date="2014" name="Genome Announc.">
        <title>Draft Genome Sequence of Kocuria palustris PEL.</title>
        <authorList>
            <person name="Sharma G."/>
            <person name="Khatri I."/>
            <person name="Subramanian S."/>
        </authorList>
    </citation>
    <scope>NUCLEOTIDE SEQUENCE [LARGE SCALE GENOMIC DNA]</scope>
    <source>
        <strain evidence="3 4">PEL</strain>
    </source>
</reference>
<dbReference type="AlphaFoldDB" id="M2YBR6"/>
<protein>
    <recommendedName>
        <fullName evidence="2">TY-Chap N-terminal domain-containing protein</fullName>
    </recommendedName>
</protein>
<feature type="region of interest" description="Disordered" evidence="1">
    <location>
        <begin position="358"/>
        <end position="382"/>
    </location>
</feature>
<accession>M2YBR6</accession>
<keyword evidence="4" id="KW-1185">Reference proteome</keyword>
<dbReference type="Proteomes" id="UP000009877">
    <property type="component" value="Unassembled WGS sequence"/>
</dbReference>
<sequence>MSHISAERPESEGVPALVADSLVASGLAPADIRRRLHTLFPDRAPSSWAAWLRRDVLGEPVARDRAHYDDRQLRLGVEVVAAVAEGLEPDPQATALLSPEDVDILEDLTGGYDPSGAILANSLMLVGALRQQVHSGQRPVLRQSRYQELLMETRLVADVPQSHQLRWPPAASVVARRLGGGDWARALDGMGLDGGQPGEPRQRDMPVAREILELGDPGIGLIAAPASTGEWPHEVWDELRDRLLDELEELAWKDILVLRYSAPPEEDAPPSPSAWARTGPDGTVISLSGVNSPSALWPRAEDYFVEPRWRQPAHGGVAWSCGPMPAEQAAELMVEGMRIGRLCGNPYRFCWGVGDAQTGSAEEDPQASDSVAPVISFHRPTS</sequence>
<organism evidence="3 4">
    <name type="scientific">Kocuria palustris PEL</name>
    <dbReference type="NCBI Taxonomy" id="1236550"/>
    <lineage>
        <taxon>Bacteria</taxon>
        <taxon>Bacillati</taxon>
        <taxon>Actinomycetota</taxon>
        <taxon>Actinomycetes</taxon>
        <taxon>Micrococcales</taxon>
        <taxon>Micrococcaceae</taxon>
        <taxon>Kocuria</taxon>
    </lineage>
</organism>
<evidence type="ECO:0000259" key="2">
    <source>
        <dbReference type="Pfam" id="PF22552"/>
    </source>
</evidence>
<gene>
    <name evidence="3" type="ORF">C884_01305</name>
</gene>
<dbReference type="Pfam" id="PF22552">
    <property type="entry name" value="TY-Chap3"/>
    <property type="match status" value="1"/>
</dbReference>
<feature type="domain" description="TY-Chap N-terminal" evidence="2">
    <location>
        <begin position="236"/>
        <end position="338"/>
    </location>
</feature>
<evidence type="ECO:0000313" key="4">
    <source>
        <dbReference type="Proteomes" id="UP000009877"/>
    </source>
</evidence>
<proteinExistence type="predicted"/>
<evidence type="ECO:0000256" key="1">
    <source>
        <dbReference type="SAM" id="MobiDB-lite"/>
    </source>
</evidence>
<dbReference type="InterPro" id="IPR054344">
    <property type="entry name" value="TY-Chap_N"/>
</dbReference>
<name>M2YBR6_9MICC</name>
<comment type="caution">
    <text evidence="3">The sequence shown here is derived from an EMBL/GenBank/DDBJ whole genome shotgun (WGS) entry which is preliminary data.</text>
</comment>
<dbReference type="EMBL" id="ANHZ02000020">
    <property type="protein sequence ID" value="EME35905.1"/>
    <property type="molecule type" value="Genomic_DNA"/>
</dbReference>
<dbReference type="STRING" id="71999.KPaMU14_02465"/>
<dbReference type="RefSeq" id="WP_006215531.1">
    <property type="nucleotide sequence ID" value="NZ_ANHZ02000020.1"/>
</dbReference>